<name>A0ABS1Q7N7_9ACTN</name>
<evidence type="ECO:0000256" key="1">
    <source>
        <dbReference type="SAM" id="Coils"/>
    </source>
</evidence>
<proteinExistence type="predicted"/>
<gene>
    <name evidence="2" type="ORF">JK364_49600</name>
</gene>
<sequence length="288" mass="32370">MLTITTASGTVHAAPSDPDETGAVLYNLTGPVTGMVHVVATHDPSQWHKFGAVRITLGSVEGLRHLPTGPLPKIRRRAYQGMVVRILEHAAEAAEGWYWTSGLTDTDDRDAPPQASETLHVIMRACGQHYADRPDLPQLFRQAHRREAPERLAWLHRWIPKTVADCERLQRQAEQYRAEARQCAQLWWALAELYVHRPAPALACLLANRREHLAHRAAYLPRWGEIFDECAAFERGRLDRYREEEEGLRARWIWNGRVFVSGTAAVHGAALEAVRSPASRPGAIAPEV</sequence>
<comment type="caution">
    <text evidence="2">The sequence shown here is derived from an EMBL/GenBank/DDBJ whole genome shotgun (WGS) entry which is preliminary data.</text>
</comment>
<keyword evidence="1" id="KW-0175">Coiled coil</keyword>
<evidence type="ECO:0000313" key="3">
    <source>
        <dbReference type="Proteomes" id="UP000621510"/>
    </source>
</evidence>
<accession>A0ABS1Q7N7</accession>
<organism evidence="2 3">
    <name type="scientific">Streptomyces endocoffeicus</name>
    <dbReference type="NCBI Taxonomy" id="2898945"/>
    <lineage>
        <taxon>Bacteria</taxon>
        <taxon>Bacillati</taxon>
        <taxon>Actinomycetota</taxon>
        <taxon>Actinomycetes</taxon>
        <taxon>Kitasatosporales</taxon>
        <taxon>Streptomycetaceae</taxon>
        <taxon>Streptomyces</taxon>
    </lineage>
</organism>
<dbReference type="Proteomes" id="UP000621510">
    <property type="component" value="Unassembled WGS sequence"/>
</dbReference>
<keyword evidence="3" id="KW-1185">Reference proteome</keyword>
<feature type="coiled-coil region" evidence="1">
    <location>
        <begin position="159"/>
        <end position="186"/>
    </location>
</feature>
<dbReference type="EMBL" id="JAERRG010000047">
    <property type="protein sequence ID" value="MBL1120295.1"/>
    <property type="molecule type" value="Genomic_DNA"/>
</dbReference>
<reference evidence="2 3" key="1">
    <citation type="submission" date="2021-01" db="EMBL/GenBank/DDBJ databases">
        <title>WGS of actinomycetes isolated from Thailand.</title>
        <authorList>
            <person name="Thawai C."/>
        </authorList>
    </citation>
    <scope>NUCLEOTIDE SEQUENCE [LARGE SCALE GENOMIC DNA]</scope>
    <source>
        <strain evidence="2 3">CA3R110</strain>
    </source>
</reference>
<protein>
    <submittedName>
        <fullName evidence="2">Uncharacterized protein</fullName>
    </submittedName>
</protein>
<evidence type="ECO:0000313" key="2">
    <source>
        <dbReference type="EMBL" id="MBL1120295.1"/>
    </source>
</evidence>
<dbReference type="RefSeq" id="WP_201858057.1">
    <property type="nucleotide sequence ID" value="NZ_JAERRG010000047.1"/>
</dbReference>